<keyword evidence="3" id="KW-1185">Reference proteome</keyword>
<dbReference type="InterPro" id="IPR045864">
    <property type="entry name" value="aa-tRNA-synth_II/BPL/LPL"/>
</dbReference>
<dbReference type="GO" id="GO:0016874">
    <property type="term" value="F:ligase activity"/>
    <property type="evidence" value="ECO:0007669"/>
    <property type="project" value="UniProtKB-KW"/>
</dbReference>
<dbReference type="STRING" id="1765967.BW247_09885"/>
<organism evidence="2 3">
    <name type="scientific">Acidihalobacter ferrooxydans</name>
    <dbReference type="NCBI Taxonomy" id="1765967"/>
    <lineage>
        <taxon>Bacteria</taxon>
        <taxon>Pseudomonadati</taxon>
        <taxon>Pseudomonadota</taxon>
        <taxon>Gammaproteobacteria</taxon>
        <taxon>Chromatiales</taxon>
        <taxon>Ectothiorhodospiraceae</taxon>
        <taxon>Acidihalobacter</taxon>
    </lineage>
</organism>
<dbReference type="KEGG" id="afy:BW247_09885"/>
<dbReference type="Gene3D" id="3.30.930.10">
    <property type="entry name" value="Bira Bifunctional Protein, Domain 2"/>
    <property type="match status" value="1"/>
</dbReference>
<evidence type="ECO:0000313" key="2">
    <source>
        <dbReference type="EMBL" id="APZ43362.1"/>
    </source>
</evidence>
<dbReference type="OrthoDB" id="9787898at2"/>
<evidence type="ECO:0000313" key="3">
    <source>
        <dbReference type="Proteomes" id="UP000243807"/>
    </source>
</evidence>
<reference evidence="2 3" key="1">
    <citation type="submission" date="2017-01" db="EMBL/GenBank/DDBJ databases">
        <title>Draft sequence of Acidihalobacter ferrooxidans strain DSM 14175 (strain V8).</title>
        <authorList>
            <person name="Khaleque H.N."/>
            <person name="Ramsay J.P."/>
            <person name="Murphy R.J.T."/>
            <person name="Kaksonen A.H."/>
            <person name="Boxall N.J."/>
            <person name="Watkin E.L.J."/>
        </authorList>
    </citation>
    <scope>NUCLEOTIDE SEQUENCE [LARGE SCALE GENOMIC DNA]</scope>
    <source>
        <strain evidence="2 3">V8</strain>
    </source>
</reference>
<dbReference type="PANTHER" id="PTHR43679:SF2">
    <property type="entry name" value="OCTANOYL-[GCVH]:PROTEIN N-OCTANOYLTRANSFERASE"/>
    <property type="match status" value="1"/>
</dbReference>
<dbReference type="Gene3D" id="3.30.390.50">
    <property type="entry name" value="CO dehydrogenase flavoprotein, C-terminal domain"/>
    <property type="match status" value="1"/>
</dbReference>
<dbReference type="SUPFAM" id="SSF55681">
    <property type="entry name" value="Class II aaRS and biotin synthetases"/>
    <property type="match status" value="1"/>
</dbReference>
<dbReference type="Proteomes" id="UP000243807">
    <property type="component" value="Chromosome"/>
</dbReference>
<proteinExistence type="predicted"/>
<dbReference type="InterPro" id="IPR050664">
    <property type="entry name" value="Octanoyltrans_LipM/LipL"/>
</dbReference>
<keyword evidence="2" id="KW-0436">Ligase</keyword>
<gene>
    <name evidence="2" type="ORF">BW247_09885</name>
</gene>
<feature type="domain" description="BPL/LPL catalytic" evidence="1">
    <location>
        <begin position="36"/>
        <end position="227"/>
    </location>
</feature>
<protein>
    <submittedName>
        <fullName evidence="2">Lipoate--protein ligase</fullName>
    </submittedName>
</protein>
<evidence type="ECO:0000259" key="1">
    <source>
        <dbReference type="PROSITE" id="PS51733"/>
    </source>
</evidence>
<dbReference type="PANTHER" id="PTHR43679">
    <property type="entry name" value="OCTANOYLTRANSFERASE LIPM-RELATED"/>
    <property type="match status" value="1"/>
</dbReference>
<dbReference type="Pfam" id="PF21948">
    <property type="entry name" value="LplA-B_cat"/>
    <property type="match status" value="1"/>
</dbReference>
<dbReference type="AlphaFoldDB" id="A0A1P8UHR5"/>
<dbReference type="PROSITE" id="PS51733">
    <property type="entry name" value="BPL_LPL_CATALYTIC"/>
    <property type="match status" value="1"/>
</dbReference>
<sequence length="365" mass="40371">MNSQAGCPWRVIDTGVLRAAENFALNQALLDCHQSGLSPHTLRFLRFSPSALIGFHQHVEQELRLDYCHEHGIEIQRRVTGGGALYFDETVLGWELYLDKHIFGTAQMGAVAERICTAVADGISRLGVDARFRPRNDIEIAGRKVSGTGGAFDGDSILYQGTLLLDFDVERMLRVLRIPAEKLSDKAISSARERVVSLRELLGETPAIKGVQRHIMDAIGESFGIKFERAGELNASEQVAYVNALAEIDTTEWVYQHNRPLADAPMLESVLRTKGGVLRACVAIDQPRQHLKQVWLTGDFFVKPRRVVLDLEAALKDTPLAKLESNVDAFFAKTESEMLLLEPRDFATAIRQAVASADSACEVSS</sequence>
<dbReference type="InterPro" id="IPR004143">
    <property type="entry name" value="BPL_LPL_catalytic"/>
</dbReference>
<dbReference type="CDD" id="cd16443">
    <property type="entry name" value="LplA"/>
    <property type="match status" value="1"/>
</dbReference>
<dbReference type="EMBL" id="CP019434">
    <property type="protein sequence ID" value="APZ43362.1"/>
    <property type="molecule type" value="Genomic_DNA"/>
</dbReference>
<dbReference type="RefSeq" id="WP_076837003.1">
    <property type="nucleotide sequence ID" value="NZ_CP019434.1"/>
</dbReference>
<accession>A0A1P8UHR5</accession>
<name>A0A1P8UHR5_9GAMM</name>